<protein>
    <submittedName>
        <fullName evidence="1">Uncharacterized protein</fullName>
    </submittedName>
</protein>
<reference evidence="1" key="1">
    <citation type="submission" date="2022-03" db="EMBL/GenBank/DDBJ databases">
        <authorList>
            <person name="Tunstrom K."/>
        </authorList>
    </citation>
    <scope>NUCLEOTIDE SEQUENCE</scope>
</reference>
<comment type="caution">
    <text evidence="1">The sequence shown here is derived from an EMBL/GenBank/DDBJ whole genome shotgun (WGS) entry which is preliminary data.</text>
</comment>
<proteinExistence type="predicted"/>
<dbReference type="AlphaFoldDB" id="A0AAU9TSR2"/>
<accession>A0AAU9TSR2</accession>
<evidence type="ECO:0000313" key="2">
    <source>
        <dbReference type="Proteomes" id="UP001153954"/>
    </source>
</evidence>
<evidence type="ECO:0000313" key="1">
    <source>
        <dbReference type="EMBL" id="CAH2088851.1"/>
    </source>
</evidence>
<gene>
    <name evidence="1" type="ORF">EEDITHA_LOCUS4968</name>
</gene>
<dbReference type="PANTHER" id="PTHR10773">
    <property type="entry name" value="DNA-DIRECTED RNA POLYMERASES I, II, AND III SUBUNIT RPABC2"/>
    <property type="match status" value="1"/>
</dbReference>
<dbReference type="PANTHER" id="PTHR10773:SF19">
    <property type="match status" value="1"/>
</dbReference>
<organism evidence="1 2">
    <name type="scientific">Euphydryas editha</name>
    <name type="common">Edith's checkerspot</name>
    <dbReference type="NCBI Taxonomy" id="104508"/>
    <lineage>
        <taxon>Eukaryota</taxon>
        <taxon>Metazoa</taxon>
        <taxon>Ecdysozoa</taxon>
        <taxon>Arthropoda</taxon>
        <taxon>Hexapoda</taxon>
        <taxon>Insecta</taxon>
        <taxon>Pterygota</taxon>
        <taxon>Neoptera</taxon>
        <taxon>Endopterygota</taxon>
        <taxon>Lepidoptera</taxon>
        <taxon>Glossata</taxon>
        <taxon>Ditrysia</taxon>
        <taxon>Papilionoidea</taxon>
        <taxon>Nymphalidae</taxon>
        <taxon>Nymphalinae</taxon>
        <taxon>Euphydryas</taxon>
    </lineage>
</organism>
<sequence length="278" mass="32051">MFQKVFSEDFNIGFKSPASDACSTCILLSNKIKIATDPDNKRILMVQKRVHNLRAKAFYKLCRNDDPDSENFCFDLQQVQPWPRTPIQESFYSRQISYYNLCFVGMDSRNPRFYQWSEDQGGRGATEVGSALLHLAWDVLLLGNDWGLKDVKSLETYYKKLEGMRDLKRVHLKKYNVIQGRGTRRQTKSLYEAHPRSMAPLTVNKSLSAQKKADVKSLMVKQFGDNWEEDETLPWYKKILSANATEPVDTDADVPDNHEPHDHDAYCDCLEPEIATIV</sequence>
<keyword evidence="2" id="KW-1185">Reference proteome</keyword>
<name>A0AAU9TSR2_EUPED</name>
<dbReference type="Proteomes" id="UP001153954">
    <property type="component" value="Unassembled WGS sequence"/>
</dbReference>
<dbReference type="EMBL" id="CAKOGL010000007">
    <property type="protein sequence ID" value="CAH2088851.1"/>
    <property type="molecule type" value="Genomic_DNA"/>
</dbReference>